<dbReference type="RefSeq" id="WP_106092777.1">
    <property type="nucleotide sequence ID" value="NZ_PVNL01000118.1"/>
</dbReference>
<dbReference type="EMBL" id="PVNL01000118">
    <property type="protein sequence ID" value="PRQ00421.1"/>
    <property type="molecule type" value="Genomic_DNA"/>
</dbReference>
<reference evidence="3 4" key="1">
    <citation type="submission" date="2018-03" db="EMBL/GenBank/DDBJ databases">
        <title>Draft Genome Sequences of the Obligatory Marine Myxobacteria Enhygromyxa salina SWB007.</title>
        <authorList>
            <person name="Poehlein A."/>
            <person name="Moghaddam J.A."/>
            <person name="Harms H."/>
            <person name="Alanjari M."/>
            <person name="Koenig G.M."/>
            <person name="Daniel R."/>
            <person name="Schaeberle T.F."/>
        </authorList>
    </citation>
    <scope>NUCLEOTIDE SEQUENCE [LARGE SCALE GENOMIC DNA]</scope>
    <source>
        <strain evidence="3 4">SWB007</strain>
    </source>
</reference>
<accession>A0A2S9Y5Y8</accession>
<feature type="region of interest" description="Disordered" evidence="1">
    <location>
        <begin position="1"/>
        <end position="22"/>
    </location>
</feature>
<name>A0A2S9Y5Y8_9BACT</name>
<keyword evidence="2" id="KW-0472">Membrane</keyword>
<dbReference type="OrthoDB" id="9810718at2"/>
<keyword evidence="2" id="KW-1133">Transmembrane helix</keyword>
<proteinExistence type="predicted"/>
<evidence type="ECO:0000313" key="4">
    <source>
        <dbReference type="Proteomes" id="UP000238823"/>
    </source>
</evidence>
<evidence type="ECO:0000256" key="2">
    <source>
        <dbReference type="SAM" id="Phobius"/>
    </source>
</evidence>
<organism evidence="3 4">
    <name type="scientific">Enhygromyxa salina</name>
    <dbReference type="NCBI Taxonomy" id="215803"/>
    <lineage>
        <taxon>Bacteria</taxon>
        <taxon>Pseudomonadati</taxon>
        <taxon>Myxococcota</taxon>
        <taxon>Polyangia</taxon>
        <taxon>Nannocystales</taxon>
        <taxon>Nannocystaceae</taxon>
        <taxon>Enhygromyxa</taxon>
    </lineage>
</organism>
<dbReference type="AlphaFoldDB" id="A0A2S9Y5Y8"/>
<comment type="caution">
    <text evidence="3">The sequence shown here is derived from an EMBL/GenBank/DDBJ whole genome shotgun (WGS) entry which is preliminary data.</text>
</comment>
<sequence length="667" mass="76994">MSERDENDETKPASAATPAKPAKPAAGLFESQWTYLLLVPIVVVVWLVFMQSEKNAKLADVAPNADTVAQQPLRDADQDALAAALAKAWAGEAVDRSTLPPRLTEPGQAVYIAFREDGKRLYQLWRAPSQVSVTEPTMWDVTLQALEDGRRGLGDRASRVNRLEINLSHSYRVHDYADAAQRKLLLDEDRHKIPHHMGIRGLRVTHADKEKIYAPTWFVSQNRKVNKQLKLIRNDWNLTEEAFETSTFETFEADQVLVRLDSSPAQAVVMTRGNRVVDIREVTQASTEALATGMANWLINNVHEDGRLTYHYFPSPEKEDKNNNMIRQWMATNAMVRWAHDRQDQAVFDLVEKNIDYNLAHFFHYERDRQQVTFTELEPVAPDVLGIIEHNRKTKLGGLALAGMAMWLHPKREKWADEIAALRRTVDFLWHEDGSFTSFYKGSDKEYFNFYPGEAMLFWATIYADTKDPEILRKYKLSFEFHRKWHLDEANRNPAFVPWHLQADYAMWKALGPDEQAFKDELQAFCFEIATWLVDNMQQWDPGEFVYPDEMGRFYAVAKGWGVPHASSTGVYLEGLIDAWQLARDVGDDQKREFYRVSMLRGIRSMMQLQFVDDVDMFYVSDRKYVEGGIRTTVFDNRIRCDNVQHPMMGIIKIVRMFEANEYSGAD</sequence>
<keyword evidence="2" id="KW-0812">Transmembrane</keyword>
<gene>
    <name evidence="3" type="ORF">ENSA7_59150</name>
</gene>
<evidence type="ECO:0000256" key="1">
    <source>
        <dbReference type="SAM" id="MobiDB-lite"/>
    </source>
</evidence>
<dbReference type="Proteomes" id="UP000238823">
    <property type="component" value="Unassembled WGS sequence"/>
</dbReference>
<evidence type="ECO:0000313" key="3">
    <source>
        <dbReference type="EMBL" id="PRQ00421.1"/>
    </source>
</evidence>
<protein>
    <submittedName>
        <fullName evidence="3">Uncharacterized protein</fullName>
    </submittedName>
</protein>
<feature type="compositionally biased region" description="Low complexity" evidence="1">
    <location>
        <begin position="12"/>
        <end position="22"/>
    </location>
</feature>
<feature type="transmembrane region" description="Helical" evidence="2">
    <location>
        <begin position="33"/>
        <end position="49"/>
    </location>
</feature>